<protein>
    <submittedName>
        <fullName evidence="1">Uncharacterized protein</fullName>
    </submittedName>
</protein>
<reference evidence="1 2" key="1">
    <citation type="journal article" date="2019" name="Commun. Biol.">
        <title>The bagworm genome reveals a unique fibroin gene that provides high tensile strength.</title>
        <authorList>
            <person name="Kono N."/>
            <person name="Nakamura H."/>
            <person name="Ohtoshi R."/>
            <person name="Tomita M."/>
            <person name="Numata K."/>
            <person name="Arakawa K."/>
        </authorList>
    </citation>
    <scope>NUCLEOTIDE SEQUENCE [LARGE SCALE GENOMIC DNA]</scope>
</reference>
<evidence type="ECO:0000313" key="1">
    <source>
        <dbReference type="EMBL" id="GBP19078.1"/>
    </source>
</evidence>
<dbReference type="EMBL" id="BGZK01000104">
    <property type="protein sequence ID" value="GBP19078.1"/>
    <property type="molecule type" value="Genomic_DNA"/>
</dbReference>
<evidence type="ECO:0000313" key="2">
    <source>
        <dbReference type="Proteomes" id="UP000299102"/>
    </source>
</evidence>
<gene>
    <name evidence="1" type="ORF">EVAR_83390_1</name>
</gene>
<comment type="caution">
    <text evidence="1">The sequence shown here is derived from an EMBL/GenBank/DDBJ whole genome shotgun (WGS) entry which is preliminary data.</text>
</comment>
<name>A0A4C1TYS4_EUMVA</name>
<proteinExistence type="predicted"/>
<keyword evidence="2" id="KW-1185">Reference proteome</keyword>
<accession>A0A4C1TYS4</accession>
<dbReference type="Proteomes" id="UP000299102">
    <property type="component" value="Unassembled WGS sequence"/>
</dbReference>
<dbReference type="AlphaFoldDB" id="A0A4C1TYS4"/>
<organism evidence="1 2">
    <name type="scientific">Eumeta variegata</name>
    <name type="common">Bagworm moth</name>
    <name type="synonym">Eumeta japonica</name>
    <dbReference type="NCBI Taxonomy" id="151549"/>
    <lineage>
        <taxon>Eukaryota</taxon>
        <taxon>Metazoa</taxon>
        <taxon>Ecdysozoa</taxon>
        <taxon>Arthropoda</taxon>
        <taxon>Hexapoda</taxon>
        <taxon>Insecta</taxon>
        <taxon>Pterygota</taxon>
        <taxon>Neoptera</taxon>
        <taxon>Endopterygota</taxon>
        <taxon>Lepidoptera</taxon>
        <taxon>Glossata</taxon>
        <taxon>Ditrysia</taxon>
        <taxon>Tineoidea</taxon>
        <taxon>Psychidae</taxon>
        <taxon>Oiketicinae</taxon>
        <taxon>Eumeta</taxon>
    </lineage>
</organism>
<sequence>MSNEKLSCPHVPCRVVRSPYRWTSNFKLSTLAQCGSAAAKERRHRFDNFQNGRLNNRIRYLPTGRRRLLTTEPPPLRSIRKKPYRNVTNSDHCARPAALYLTIGEHRTPKSDFFLFSAGQ</sequence>